<organism evidence="2 3">
    <name type="scientific">Zostera marina</name>
    <name type="common">Eelgrass</name>
    <dbReference type="NCBI Taxonomy" id="29655"/>
    <lineage>
        <taxon>Eukaryota</taxon>
        <taxon>Viridiplantae</taxon>
        <taxon>Streptophyta</taxon>
        <taxon>Embryophyta</taxon>
        <taxon>Tracheophyta</taxon>
        <taxon>Spermatophyta</taxon>
        <taxon>Magnoliopsida</taxon>
        <taxon>Liliopsida</taxon>
        <taxon>Zosteraceae</taxon>
        <taxon>Zostera</taxon>
    </lineage>
</organism>
<gene>
    <name evidence="2" type="ORF">ZOSMA_1G03950</name>
</gene>
<dbReference type="Proteomes" id="UP000036987">
    <property type="component" value="Unassembled WGS sequence"/>
</dbReference>
<evidence type="ECO:0000313" key="3">
    <source>
        <dbReference type="Proteomes" id="UP000036987"/>
    </source>
</evidence>
<accession>A0A0K9PQA2</accession>
<keyword evidence="3" id="KW-1185">Reference proteome</keyword>
<name>A0A0K9PQA2_ZOSMR</name>
<dbReference type="AlphaFoldDB" id="A0A0K9PQA2"/>
<proteinExistence type="predicted"/>
<comment type="caution">
    <text evidence="2">The sequence shown here is derived from an EMBL/GenBank/DDBJ whole genome shotgun (WGS) entry which is preliminary data.</text>
</comment>
<protein>
    <submittedName>
        <fullName evidence="2">Uncharacterized protein</fullName>
    </submittedName>
</protein>
<evidence type="ECO:0000313" key="2">
    <source>
        <dbReference type="EMBL" id="KMZ70412.1"/>
    </source>
</evidence>
<feature type="region of interest" description="Disordered" evidence="1">
    <location>
        <begin position="87"/>
        <end position="125"/>
    </location>
</feature>
<sequence>MAARRVIPSNYVTLQQLREERMRETSLRAKKECLIMDETDALMKNKADFEFRRMQTKKMERRSESCLHSREVSKEWRMKGDMDGLMKNKADFDSRTRRENNEDEYCGSSKKGKFKKNMKRRGHGSVESISETVPLFMQLEAKISALNLKGDDGRTPSYIANRGSGVTYGGHADQNYKGDVRRSSTVEDQRCSVHTGRAARGMMWVKKGD</sequence>
<reference evidence="3" key="1">
    <citation type="journal article" date="2016" name="Nature">
        <title>The genome of the seagrass Zostera marina reveals angiosperm adaptation to the sea.</title>
        <authorList>
            <person name="Olsen J.L."/>
            <person name="Rouze P."/>
            <person name="Verhelst B."/>
            <person name="Lin Y.-C."/>
            <person name="Bayer T."/>
            <person name="Collen J."/>
            <person name="Dattolo E."/>
            <person name="De Paoli E."/>
            <person name="Dittami S."/>
            <person name="Maumus F."/>
            <person name="Michel G."/>
            <person name="Kersting A."/>
            <person name="Lauritano C."/>
            <person name="Lohaus R."/>
            <person name="Toepel M."/>
            <person name="Tonon T."/>
            <person name="Vanneste K."/>
            <person name="Amirebrahimi M."/>
            <person name="Brakel J."/>
            <person name="Bostroem C."/>
            <person name="Chovatia M."/>
            <person name="Grimwood J."/>
            <person name="Jenkins J.W."/>
            <person name="Jueterbock A."/>
            <person name="Mraz A."/>
            <person name="Stam W.T."/>
            <person name="Tice H."/>
            <person name="Bornberg-Bauer E."/>
            <person name="Green P.J."/>
            <person name="Pearson G.A."/>
            <person name="Procaccini G."/>
            <person name="Duarte C.M."/>
            <person name="Schmutz J."/>
            <person name="Reusch T.B.H."/>
            <person name="Van de Peer Y."/>
        </authorList>
    </citation>
    <scope>NUCLEOTIDE SEQUENCE [LARGE SCALE GENOMIC DNA]</scope>
    <source>
        <strain evidence="3">cv. Finnish</strain>
    </source>
</reference>
<feature type="compositionally biased region" description="Basic residues" evidence="1">
    <location>
        <begin position="110"/>
        <end position="123"/>
    </location>
</feature>
<feature type="compositionally biased region" description="Basic and acidic residues" evidence="1">
    <location>
        <begin position="87"/>
        <end position="100"/>
    </location>
</feature>
<evidence type="ECO:0000256" key="1">
    <source>
        <dbReference type="SAM" id="MobiDB-lite"/>
    </source>
</evidence>
<dbReference type="EMBL" id="LFYR01000729">
    <property type="protein sequence ID" value="KMZ70412.1"/>
    <property type="molecule type" value="Genomic_DNA"/>
</dbReference>